<reference evidence="2 3" key="1">
    <citation type="journal article" date="2015" name="Nature">
        <title>rRNA introns, odd ribosomes, and small enigmatic genomes across a large radiation of phyla.</title>
        <authorList>
            <person name="Brown C.T."/>
            <person name="Hug L.A."/>
            <person name="Thomas B.C."/>
            <person name="Sharon I."/>
            <person name="Castelle C.J."/>
            <person name="Singh A."/>
            <person name="Wilkins M.J."/>
            <person name="Williams K.H."/>
            <person name="Banfield J.F."/>
        </authorList>
    </citation>
    <scope>NUCLEOTIDE SEQUENCE [LARGE SCALE GENOMIC DNA]</scope>
</reference>
<organism evidence="2 3">
    <name type="scientific">Candidatus Woesebacteria bacterium GW2011_GWA1_39_21</name>
    <dbReference type="NCBI Taxonomy" id="1618550"/>
    <lineage>
        <taxon>Bacteria</taxon>
        <taxon>Candidatus Woeseibacteriota</taxon>
    </lineage>
</organism>
<feature type="domain" description="Glycosyltransferase 2-like" evidence="1">
    <location>
        <begin position="4"/>
        <end position="180"/>
    </location>
</feature>
<evidence type="ECO:0000313" key="2">
    <source>
        <dbReference type="EMBL" id="KKR11743.1"/>
    </source>
</evidence>
<dbReference type="PANTHER" id="PTHR48090">
    <property type="entry name" value="UNDECAPRENYL-PHOSPHATE 4-DEOXY-4-FORMAMIDO-L-ARABINOSE TRANSFERASE-RELATED"/>
    <property type="match status" value="1"/>
</dbReference>
<evidence type="ECO:0000313" key="3">
    <source>
        <dbReference type="Proteomes" id="UP000034246"/>
    </source>
</evidence>
<keyword evidence="2" id="KW-0808">Transferase</keyword>
<evidence type="ECO:0000259" key="1">
    <source>
        <dbReference type="Pfam" id="PF00535"/>
    </source>
</evidence>
<dbReference type="Pfam" id="PF00535">
    <property type="entry name" value="Glycos_transf_2"/>
    <property type="match status" value="1"/>
</dbReference>
<accession>A0A0G0N8H3</accession>
<dbReference type="AlphaFoldDB" id="A0A0G0N8H3"/>
<protein>
    <submittedName>
        <fullName evidence="2">Glycosyl transferase family 2</fullName>
    </submittedName>
</protein>
<proteinExistence type="predicted"/>
<dbReference type="PATRIC" id="fig|1618550.3.peg.242"/>
<gene>
    <name evidence="2" type="ORF">UT39_C0003G0012</name>
</gene>
<dbReference type="CDD" id="cd04179">
    <property type="entry name" value="DPM_DPG-synthase_like"/>
    <property type="match status" value="1"/>
</dbReference>
<dbReference type="InterPro" id="IPR050256">
    <property type="entry name" value="Glycosyltransferase_2"/>
</dbReference>
<dbReference type="PANTHER" id="PTHR48090:SF7">
    <property type="entry name" value="RFBJ PROTEIN"/>
    <property type="match status" value="1"/>
</dbReference>
<comment type="caution">
    <text evidence="2">The sequence shown here is derived from an EMBL/GenBank/DDBJ whole genome shotgun (WGS) entry which is preliminary data.</text>
</comment>
<dbReference type="EMBL" id="LBWP01000003">
    <property type="protein sequence ID" value="KKR11743.1"/>
    <property type="molecule type" value="Genomic_DNA"/>
</dbReference>
<dbReference type="Gene3D" id="3.90.550.10">
    <property type="entry name" value="Spore Coat Polysaccharide Biosynthesis Protein SpsA, Chain A"/>
    <property type="match status" value="1"/>
</dbReference>
<dbReference type="GO" id="GO:0016740">
    <property type="term" value="F:transferase activity"/>
    <property type="evidence" value="ECO:0007669"/>
    <property type="project" value="UniProtKB-KW"/>
</dbReference>
<sequence>MKLSIIIPVYNEESTIETLLSKVLSAKLPAKVDREIVIVDDASKDLSYDKILKFKTALDKKISTKVIRHNFNQGKGVAVVDGINLSTGDFIVIQDADLEYDPDDYQKLIKPIMDRKTDVVFGTRLKNYPLKLFGKNKTPLVSHYLGNKFLTLVTEILYQRKVSDMETCYKMFRREVIKNITIHAKRFDFEPEFTAKIIKKGFRIFEVPIKVKPRGYAEGKKIFWKDGFVALWTLIKYRFVD</sequence>
<dbReference type="Proteomes" id="UP000034246">
    <property type="component" value="Unassembled WGS sequence"/>
</dbReference>
<name>A0A0G0N8H3_9BACT</name>
<dbReference type="STRING" id="1618550.UT39_C0003G0012"/>
<dbReference type="InterPro" id="IPR029044">
    <property type="entry name" value="Nucleotide-diphossugar_trans"/>
</dbReference>
<dbReference type="SUPFAM" id="SSF53448">
    <property type="entry name" value="Nucleotide-diphospho-sugar transferases"/>
    <property type="match status" value="1"/>
</dbReference>
<dbReference type="InterPro" id="IPR001173">
    <property type="entry name" value="Glyco_trans_2-like"/>
</dbReference>